<protein>
    <submittedName>
        <fullName evidence="1">11670_t:CDS:1</fullName>
    </submittedName>
</protein>
<reference evidence="1" key="1">
    <citation type="submission" date="2021-06" db="EMBL/GenBank/DDBJ databases">
        <authorList>
            <person name="Kallberg Y."/>
            <person name="Tangrot J."/>
            <person name="Rosling A."/>
        </authorList>
    </citation>
    <scope>NUCLEOTIDE SEQUENCE</scope>
    <source>
        <strain evidence="1">IN212</strain>
    </source>
</reference>
<accession>A0A9N9J8P5</accession>
<evidence type="ECO:0000313" key="2">
    <source>
        <dbReference type="Proteomes" id="UP000789396"/>
    </source>
</evidence>
<dbReference type="OrthoDB" id="2372767at2759"/>
<name>A0A9N9J8P5_9GLOM</name>
<gene>
    <name evidence="1" type="ORF">RFULGI_LOCUS14787</name>
</gene>
<feature type="non-terminal residue" evidence="1">
    <location>
        <position position="257"/>
    </location>
</feature>
<organism evidence="1 2">
    <name type="scientific">Racocetra fulgida</name>
    <dbReference type="NCBI Taxonomy" id="60492"/>
    <lineage>
        <taxon>Eukaryota</taxon>
        <taxon>Fungi</taxon>
        <taxon>Fungi incertae sedis</taxon>
        <taxon>Mucoromycota</taxon>
        <taxon>Glomeromycotina</taxon>
        <taxon>Glomeromycetes</taxon>
        <taxon>Diversisporales</taxon>
        <taxon>Gigasporaceae</taxon>
        <taxon>Racocetra</taxon>
    </lineage>
</organism>
<dbReference type="Proteomes" id="UP000789396">
    <property type="component" value="Unassembled WGS sequence"/>
</dbReference>
<keyword evidence="2" id="KW-1185">Reference proteome</keyword>
<sequence length="257" mass="29095">KKIVPTKSTNHPTQKDIKLAYSLVADDLFDSFRQMEIGQSVKLGVLGVFTKSQRKYDLVGLDGKRRTGSRYKFNFRLFPNNNHEVQVSKEEPIFTINPALIPLVSHFMSLLPSIIEPIIGQKIPPVIAGGAAAEFEKILRANGDDLRKALDFLNKLGDGLLKIEDRVGKIEEVLNNSSQQQGIINERLTGLDNKFQNVRLTHEHRETKSLEYKEPPRHLLRQELNKINASSQLLPKLVEEMAKTNNFLAEFGKAIQE</sequence>
<proteinExistence type="predicted"/>
<dbReference type="EMBL" id="CAJVPZ010044238">
    <property type="protein sequence ID" value="CAG8767191.1"/>
    <property type="molecule type" value="Genomic_DNA"/>
</dbReference>
<comment type="caution">
    <text evidence="1">The sequence shown here is derived from an EMBL/GenBank/DDBJ whole genome shotgun (WGS) entry which is preliminary data.</text>
</comment>
<dbReference type="AlphaFoldDB" id="A0A9N9J8P5"/>
<evidence type="ECO:0000313" key="1">
    <source>
        <dbReference type="EMBL" id="CAG8767191.1"/>
    </source>
</evidence>